<evidence type="ECO:0000256" key="2">
    <source>
        <dbReference type="ARBA" id="ARBA00022840"/>
    </source>
</evidence>
<keyword evidence="2" id="KW-0067">ATP-binding</keyword>
<comment type="caution">
    <text evidence="4">The sequence shown here is derived from an EMBL/GenBank/DDBJ whole genome shotgun (WGS) entry which is preliminary data.</text>
</comment>
<gene>
    <name evidence="4" type="ORF">DUNSADRAFT_1284</name>
</gene>
<name>A0ABQ7GXC0_DUNSA</name>
<dbReference type="EMBL" id="MU069550">
    <property type="protein sequence ID" value="KAF5839250.1"/>
    <property type="molecule type" value="Genomic_DNA"/>
</dbReference>
<dbReference type="SUPFAM" id="SSF56042">
    <property type="entry name" value="PurM C-terminal domain-like"/>
    <property type="match status" value="1"/>
</dbReference>
<dbReference type="Gene3D" id="3.90.650.10">
    <property type="entry name" value="PurM-like C-terminal domain"/>
    <property type="match status" value="1"/>
</dbReference>
<dbReference type="InterPro" id="IPR004536">
    <property type="entry name" value="SPS/SelD"/>
</dbReference>
<evidence type="ECO:0000313" key="5">
    <source>
        <dbReference type="Proteomes" id="UP000815325"/>
    </source>
</evidence>
<dbReference type="Pfam" id="PF02769">
    <property type="entry name" value="AIRS_C"/>
    <property type="match status" value="1"/>
</dbReference>
<dbReference type="PANTHER" id="PTHR10256:SF0">
    <property type="entry name" value="INACTIVE SELENIDE, WATER DIKINASE-LIKE PROTEIN-RELATED"/>
    <property type="match status" value="1"/>
</dbReference>
<feature type="domain" description="PurM-like C-terminal" evidence="3">
    <location>
        <begin position="12"/>
        <end position="147"/>
    </location>
</feature>
<reference evidence="4" key="1">
    <citation type="submission" date="2017-08" db="EMBL/GenBank/DDBJ databases">
        <authorList>
            <person name="Polle J.E."/>
            <person name="Barry K."/>
            <person name="Cushman J."/>
            <person name="Schmutz J."/>
            <person name="Tran D."/>
            <person name="Hathwaick L.T."/>
            <person name="Yim W.C."/>
            <person name="Jenkins J."/>
            <person name="Mckie-Krisberg Z.M."/>
            <person name="Prochnik S."/>
            <person name="Lindquist E."/>
            <person name="Dockter R.B."/>
            <person name="Adam C."/>
            <person name="Molina H."/>
            <person name="Bunkerborg J."/>
            <person name="Jin E."/>
            <person name="Buchheim M."/>
            <person name="Magnuson J."/>
        </authorList>
    </citation>
    <scope>NUCLEOTIDE SEQUENCE</scope>
    <source>
        <strain evidence="4">CCAP 19/18</strain>
    </source>
</reference>
<dbReference type="Proteomes" id="UP000815325">
    <property type="component" value="Unassembled WGS sequence"/>
</dbReference>
<organism evidence="4 5">
    <name type="scientific">Dunaliella salina</name>
    <name type="common">Green alga</name>
    <name type="synonym">Protococcus salinus</name>
    <dbReference type="NCBI Taxonomy" id="3046"/>
    <lineage>
        <taxon>Eukaryota</taxon>
        <taxon>Viridiplantae</taxon>
        <taxon>Chlorophyta</taxon>
        <taxon>core chlorophytes</taxon>
        <taxon>Chlorophyceae</taxon>
        <taxon>CS clade</taxon>
        <taxon>Chlamydomonadales</taxon>
        <taxon>Dunaliellaceae</taxon>
        <taxon>Dunaliella</taxon>
    </lineage>
</organism>
<keyword evidence="1" id="KW-0547">Nucleotide-binding</keyword>
<proteinExistence type="predicted"/>
<dbReference type="PANTHER" id="PTHR10256">
    <property type="entry name" value="SELENIDE, WATER DIKINASE"/>
    <property type="match status" value="1"/>
</dbReference>
<evidence type="ECO:0000256" key="1">
    <source>
        <dbReference type="ARBA" id="ARBA00022741"/>
    </source>
</evidence>
<evidence type="ECO:0000259" key="3">
    <source>
        <dbReference type="Pfam" id="PF02769"/>
    </source>
</evidence>
<protein>
    <submittedName>
        <fullName evidence="4">AIR synthase-related protein</fullName>
    </submittedName>
</protein>
<keyword evidence="5" id="KW-1185">Reference proteome</keyword>
<accession>A0ABQ7GXC0</accession>
<evidence type="ECO:0000313" key="4">
    <source>
        <dbReference type="EMBL" id="KAF5839250.1"/>
    </source>
</evidence>
<dbReference type="InterPro" id="IPR010918">
    <property type="entry name" value="PurM-like_C_dom"/>
</dbReference>
<dbReference type="InterPro" id="IPR036676">
    <property type="entry name" value="PurM-like_C_sf"/>
</dbReference>
<sequence length="154" mass="16022">MGALTEMAKPSGKAADILASHGCTGCTDVTGFGLLGHLVEMTKPSQVHAELFMQSVPLLNGAQETLGAGVTSSLHAQNARAAASVRNFDQVLQTHPQLWPILVDPQTGGGLLAGVAWEKAEACVQELRENGYGSTAIIGKVTKQDHAVGPIQIL</sequence>